<sequence length="148" mass="17156">MEDQYDFSRFPGFQPNPSASATSEFARLARHMNWSPRSKTYKRERSNFMGSEFGLHFGTESKLQNWQALCRELQLDIPMTSITQCRKALARVHVNLVDLIDSRRTGTMIQKFSSLTALRVYTMDSGKVFPKNAAKKDGFLKDLLRRIW</sequence>
<organism evidence="1 2">
    <name type="scientific">Aspergillus caelatus</name>
    <dbReference type="NCBI Taxonomy" id="61420"/>
    <lineage>
        <taxon>Eukaryota</taxon>
        <taxon>Fungi</taxon>
        <taxon>Dikarya</taxon>
        <taxon>Ascomycota</taxon>
        <taxon>Pezizomycotina</taxon>
        <taxon>Eurotiomycetes</taxon>
        <taxon>Eurotiomycetidae</taxon>
        <taxon>Eurotiales</taxon>
        <taxon>Aspergillaceae</taxon>
        <taxon>Aspergillus</taxon>
        <taxon>Aspergillus subgen. Circumdati</taxon>
    </lineage>
</organism>
<proteinExistence type="predicted"/>
<evidence type="ECO:0000313" key="1">
    <source>
        <dbReference type="EMBL" id="KAE8370629.1"/>
    </source>
</evidence>
<evidence type="ECO:0000313" key="2">
    <source>
        <dbReference type="Proteomes" id="UP000326268"/>
    </source>
</evidence>
<keyword evidence="2" id="KW-1185">Reference proteome</keyword>
<dbReference type="Proteomes" id="UP000326268">
    <property type="component" value="Unassembled WGS sequence"/>
</dbReference>
<dbReference type="AlphaFoldDB" id="A0A5N7ANQ3"/>
<dbReference type="RefSeq" id="XP_031933710.1">
    <property type="nucleotide sequence ID" value="XM_032071441.1"/>
</dbReference>
<gene>
    <name evidence="1" type="ORF">BDV27DRAFT_151887</name>
</gene>
<reference evidence="1 2" key="1">
    <citation type="submission" date="2019-04" db="EMBL/GenBank/DDBJ databases">
        <title>Friends and foes A comparative genomics studyof 23 Aspergillus species from section Flavi.</title>
        <authorList>
            <consortium name="DOE Joint Genome Institute"/>
            <person name="Kjaerbolling I."/>
            <person name="Vesth T."/>
            <person name="Frisvad J.C."/>
            <person name="Nybo J.L."/>
            <person name="Theobald S."/>
            <person name="Kildgaard S."/>
            <person name="Isbrandt T."/>
            <person name="Kuo A."/>
            <person name="Sato A."/>
            <person name="Lyhne E.K."/>
            <person name="Kogle M.E."/>
            <person name="Wiebenga A."/>
            <person name="Kun R.S."/>
            <person name="Lubbers R.J."/>
            <person name="Makela M.R."/>
            <person name="Barry K."/>
            <person name="Chovatia M."/>
            <person name="Clum A."/>
            <person name="Daum C."/>
            <person name="Haridas S."/>
            <person name="He G."/>
            <person name="LaButti K."/>
            <person name="Lipzen A."/>
            <person name="Mondo S."/>
            <person name="Riley R."/>
            <person name="Salamov A."/>
            <person name="Simmons B.A."/>
            <person name="Magnuson J.K."/>
            <person name="Henrissat B."/>
            <person name="Mortensen U.H."/>
            <person name="Larsen T.O."/>
            <person name="Devries R.P."/>
            <person name="Grigoriev I.V."/>
            <person name="Machida M."/>
            <person name="Baker S.E."/>
            <person name="Andersen M.R."/>
        </authorList>
    </citation>
    <scope>NUCLEOTIDE SEQUENCE [LARGE SCALE GENOMIC DNA]</scope>
    <source>
        <strain evidence="1 2">CBS 763.97</strain>
    </source>
</reference>
<dbReference type="EMBL" id="ML737564">
    <property type="protein sequence ID" value="KAE8370629.1"/>
    <property type="molecule type" value="Genomic_DNA"/>
</dbReference>
<dbReference type="GeneID" id="43655887"/>
<protein>
    <submittedName>
        <fullName evidence="1">Uncharacterized protein</fullName>
    </submittedName>
</protein>
<dbReference type="OrthoDB" id="6105938at2759"/>
<dbReference type="PANTHER" id="PTHR38846">
    <property type="entry name" value="C3H1-TYPE DOMAIN-CONTAINING PROTEIN"/>
    <property type="match status" value="1"/>
</dbReference>
<name>A0A5N7ANQ3_9EURO</name>
<accession>A0A5N7ANQ3</accession>
<dbReference type="PANTHER" id="PTHR38846:SF1">
    <property type="entry name" value="C3H1-TYPE DOMAIN-CONTAINING PROTEIN"/>
    <property type="match status" value="1"/>
</dbReference>